<dbReference type="GO" id="GO:0050667">
    <property type="term" value="P:homocysteine metabolic process"/>
    <property type="evidence" value="ECO:0007669"/>
    <property type="project" value="TreeGrafter"/>
</dbReference>
<dbReference type="EMBL" id="CACRXK020023141">
    <property type="protein sequence ID" value="CAB4037478.1"/>
    <property type="molecule type" value="Genomic_DNA"/>
</dbReference>
<dbReference type="InterPro" id="IPR017938">
    <property type="entry name" value="Riboflavin_synthase-like_b-brl"/>
</dbReference>
<reference evidence="5" key="1">
    <citation type="submission" date="2020-04" db="EMBL/GenBank/DDBJ databases">
        <authorList>
            <person name="Alioto T."/>
            <person name="Alioto T."/>
            <person name="Gomez Garrido J."/>
        </authorList>
    </citation>
    <scope>NUCLEOTIDE SEQUENCE</scope>
    <source>
        <strain evidence="5">A484AB</strain>
    </source>
</reference>
<comment type="caution">
    <text evidence="5">The sequence shown here is derived from an EMBL/GenBank/DDBJ whole genome shotgun (WGS) entry which is preliminary data.</text>
</comment>
<dbReference type="Gene3D" id="1.20.990.10">
    <property type="entry name" value="NADPH-cytochrome p450 Reductase, Chain A, domain 3"/>
    <property type="match status" value="1"/>
</dbReference>
<evidence type="ECO:0000256" key="2">
    <source>
        <dbReference type="ARBA" id="ARBA00022630"/>
    </source>
</evidence>
<feature type="non-terminal residue" evidence="5">
    <location>
        <position position="65"/>
    </location>
</feature>
<dbReference type="Pfam" id="PF00667">
    <property type="entry name" value="FAD_binding_1"/>
    <property type="match status" value="1"/>
</dbReference>
<dbReference type="AlphaFoldDB" id="A0A6S7K224"/>
<dbReference type="GO" id="GO:0050660">
    <property type="term" value="F:flavin adenine dinucleotide binding"/>
    <property type="evidence" value="ECO:0007669"/>
    <property type="project" value="TreeGrafter"/>
</dbReference>
<keyword evidence="2" id="KW-0285">Flavoprotein</keyword>
<dbReference type="GO" id="GO:0010181">
    <property type="term" value="F:FMN binding"/>
    <property type="evidence" value="ECO:0007669"/>
    <property type="project" value="TreeGrafter"/>
</dbReference>
<dbReference type="PANTHER" id="PTHR19384">
    <property type="entry name" value="NITRIC OXIDE SYNTHASE-RELATED"/>
    <property type="match status" value="1"/>
</dbReference>
<comment type="cofactor">
    <cofactor evidence="1">
        <name>FAD</name>
        <dbReference type="ChEBI" id="CHEBI:57692"/>
    </cofactor>
</comment>
<evidence type="ECO:0000256" key="4">
    <source>
        <dbReference type="ARBA" id="ARBA00023002"/>
    </source>
</evidence>
<evidence type="ECO:0000313" key="5">
    <source>
        <dbReference type="EMBL" id="CAB4037478.1"/>
    </source>
</evidence>
<evidence type="ECO:0000256" key="3">
    <source>
        <dbReference type="ARBA" id="ARBA00022827"/>
    </source>
</evidence>
<dbReference type="InterPro" id="IPR003097">
    <property type="entry name" value="CysJ-like_FAD-binding"/>
</dbReference>
<keyword evidence="3" id="KW-0274">FAD</keyword>
<proteinExistence type="predicted"/>
<dbReference type="Proteomes" id="UP001152795">
    <property type="component" value="Unassembled WGS sequence"/>
</dbReference>
<dbReference type="OrthoDB" id="1856718at2759"/>
<protein>
    <submittedName>
        <fullName evidence="5">Methionine synthase reductase</fullName>
    </submittedName>
</protein>
<dbReference type="GO" id="GO:0009086">
    <property type="term" value="P:methionine biosynthetic process"/>
    <property type="evidence" value="ECO:0007669"/>
    <property type="project" value="TreeGrafter"/>
</dbReference>
<keyword evidence="4" id="KW-0560">Oxidoreductase</keyword>
<evidence type="ECO:0000313" key="6">
    <source>
        <dbReference type="Proteomes" id="UP001152795"/>
    </source>
</evidence>
<dbReference type="GO" id="GO:0005829">
    <property type="term" value="C:cytosol"/>
    <property type="evidence" value="ECO:0007669"/>
    <property type="project" value="TreeGrafter"/>
</dbReference>
<dbReference type="SUPFAM" id="SSF63380">
    <property type="entry name" value="Riboflavin synthase domain-like"/>
    <property type="match status" value="1"/>
</dbReference>
<dbReference type="GO" id="GO:0030586">
    <property type="term" value="F:[methionine synthase] reductase (NADPH) activity"/>
    <property type="evidence" value="ECO:0007669"/>
    <property type="project" value="TreeGrafter"/>
</dbReference>
<accession>A0A6S7K224</accession>
<gene>
    <name evidence="5" type="ORF">PACLA_8A066734</name>
</gene>
<sequence>AFLRVLCEYTSDAVEKRRLQELCSKEGAANYSTFIREPHVSFIDILKAFPSCKPPFERLLGKSSI</sequence>
<evidence type="ECO:0000256" key="1">
    <source>
        <dbReference type="ARBA" id="ARBA00001974"/>
    </source>
</evidence>
<dbReference type="InterPro" id="IPR023173">
    <property type="entry name" value="NADPH_Cyt_P450_Rdtase_alpha"/>
</dbReference>
<organism evidence="5 6">
    <name type="scientific">Paramuricea clavata</name>
    <name type="common">Red gorgonian</name>
    <name type="synonym">Violescent sea-whip</name>
    <dbReference type="NCBI Taxonomy" id="317549"/>
    <lineage>
        <taxon>Eukaryota</taxon>
        <taxon>Metazoa</taxon>
        <taxon>Cnidaria</taxon>
        <taxon>Anthozoa</taxon>
        <taxon>Octocorallia</taxon>
        <taxon>Malacalcyonacea</taxon>
        <taxon>Plexauridae</taxon>
        <taxon>Paramuricea</taxon>
    </lineage>
</organism>
<dbReference type="PANTHER" id="PTHR19384:SF84">
    <property type="entry name" value="METHIONINE SYNTHASE REDUCTASE"/>
    <property type="match status" value="1"/>
</dbReference>
<name>A0A6S7K224_PARCT</name>
<keyword evidence="6" id="KW-1185">Reference proteome</keyword>